<dbReference type="PANTHER" id="PTHR20961">
    <property type="entry name" value="GLYCOSYLTRANSFERASE"/>
    <property type="match status" value="1"/>
</dbReference>
<dbReference type="GO" id="GO:0016757">
    <property type="term" value="F:glycosyltransferase activity"/>
    <property type="evidence" value="ECO:0007669"/>
    <property type="project" value="InterPro"/>
</dbReference>
<gene>
    <name evidence="1" type="ORF">Tsubulata_039241</name>
</gene>
<protein>
    <submittedName>
        <fullName evidence="1">Uncharacterized protein</fullName>
    </submittedName>
</protein>
<dbReference type="EMBL" id="JAKUCV010003117">
    <property type="protein sequence ID" value="KAJ4840104.1"/>
    <property type="molecule type" value="Genomic_DNA"/>
</dbReference>
<proteinExistence type="predicted"/>
<dbReference type="Proteomes" id="UP001141552">
    <property type="component" value="Unassembled WGS sequence"/>
</dbReference>
<evidence type="ECO:0000313" key="1">
    <source>
        <dbReference type="EMBL" id="KAJ4840104.1"/>
    </source>
</evidence>
<organism evidence="1 2">
    <name type="scientific">Turnera subulata</name>
    <dbReference type="NCBI Taxonomy" id="218843"/>
    <lineage>
        <taxon>Eukaryota</taxon>
        <taxon>Viridiplantae</taxon>
        <taxon>Streptophyta</taxon>
        <taxon>Embryophyta</taxon>
        <taxon>Tracheophyta</taxon>
        <taxon>Spermatophyta</taxon>
        <taxon>Magnoliopsida</taxon>
        <taxon>eudicotyledons</taxon>
        <taxon>Gunneridae</taxon>
        <taxon>Pentapetalae</taxon>
        <taxon>rosids</taxon>
        <taxon>fabids</taxon>
        <taxon>Malpighiales</taxon>
        <taxon>Passifloraceae</taxon>
        <taxon>Turnera</taxon>
    </lineage>
</organism>
<dbReference type="PANTHER" id="PTHR20961:SF98">
    <property type="entry name" value="GLYCOSYLTRANSFERASE"/>
    <property type="match status" value="1"/>
</dbReference>
<sequence length="234" mass="26051">MGITNSTRIEKSDQVLWYHHLCHPQTRHKLAVPVTDPINPRITINCTSQWANRVGPEASTFYLLGPSEEDKISPCPRKWEASVMARIKAIAVASGPTISPRCEIQHNSPPLLGSAGGYTGNVFHEFDDGFIPLFITHPIIDLDNANSTHCFPSAILGLVSHGFMTIKAYGLKNHSSRLHSFSSPPQQYSSTRPRPVLVVSRSHGDGRVILNQREVRQVGEEFLFYDVINIENNT</sequence>
<keyword evidence="2" id="KW-1185">Reference proteome</keyword>
<reference evidence="1" key="2">
    <citation type="journal article" date="2023" name="Plants (Basel)">
        <title>Annotation of the Turnera subulata (Passifloraceae) Draft Genome Reveals the S-Locus Evolved after the Divergence of Turneroideae from Passifloroideae in a Stepwise Manner.</title>
        <authorList>
            <person name="Henning P.M."/>
            <person name="Roalson E.H."/>
            <person name="Mir W."/>
            <person name="McCubbin A.G."/>
            <person name="Shore J.S."/>
        </authorList>
    </citation>
    <scope>NUCLEOTIDE SEQUENCE</scope>
    <source>
        <strain evidence="1">F60SS</strain>
    </source>
</reference>
<dbReference type="InterPro" id="IPR007657">
    <property type="entry name" value="Glycosyltransferase_61"/>
</dbReference>
<reference evidence="1" key="1">
    <citation type="submission" date="2022-02" db="EMBL/GenBank/DDBJ databases">
        <authorList>
            <person name="Henning P.M."/>
            <person name="McCubbin A.G."/>
            <person name="Shore J.S."/>
        </authorList>
    </citation>
    <scope>NUCLEOTIDE SEQUENCE</scope>
    <source>
        <strain evidence="1">F60SS</strain>
        <tissue evidence="1">Leaves</tissue>
    </source>
</reference>
<evidence type="ECO:0000313" key="2">
    <source>
        <dbReference type="Proteomes" id="UP001141552"/>
    </source>
</evidence>
<dbReference type="OrthoDB" id="529273at2759"/>
<name>A0A9Q0JFT5_9ROSI</name>
<accession>A0A9Q0JFT5</accession>
<comment type="caution">
    <text evidence="1">The sequence shown here is derived from an EMBL/GenBank/DDBJ whole genome shotgun (WGS) entry which is preliminary data.</text>
</comment>
<dbReference type="AlphaFoldDB" id="A0A9Q0JFT5"/>